<accession>A0A8T0R934</accession>
<protein>
    <submittedName>
        <fullName evidence="3">Uncharacterized protein</fullName>
    </submittedName>
</protein>
<feature type="compositionally biased region" description="Pro residues" evidence="1">
    <location>
        <begin position="62"/>
        <end position="78"/>
    </location>
</feature>
<feature type="compositionally biased region" description="Pro residues" evidence="1">
    <location>
        <begin position="30"/>
        <end position="39"/>
    </location>
</feature>
<evidence type="ECO:0000256" key="1">
    <source>
        <dbReference type="SAM" id="MobiDB-lite"/>
    </source>
</evidence>
<dbReference type="EMBL" id="CM029047">
    <property type="protein sequence ID" value="KAG2582261.1"/>
    <property type="molecule type" value="Genomic_DNA"/>
</dbReference>
<feature type="compositionally biased region" description="Pro residues" evidence="1">
    <location>
        <begin position="86"/>
        <end position="104"/>
    </location>
</feature>
<gene>
    <name evidence="3" type="ORF">PVAP13_6KG098335</name>
</gene>
<feature type="region of interest" description="Disordered" evidence="1">
    <location>
        <begin position="30"/>
        <end position="111"/>
    </location>
</feature>
<feature type="signal peptide" evidence="2">
    <location>
        <begin position="1"/>
        <end position="19"/>
    </location>
</feature>
<feature type="chain" id="PRO_5035824959" evidence="2">
    <location>
        <begin position="20"/>
        <end position="256"/>
    </location>
</feature>
<keyword evidence="2" id="KW-0732">Signal</keyword>
<proteinExistence type="predicted"/>
<dbReference type="Proteomes" id="UP000823388">
    <property type="component" value="Chromosome 6K"/>
</dbReference>
<feature type="compositionally biased region" description="Low complexity" evidence="1">
    <location>
        <begin position="166"/>
        <end position="193"/>
    </location>
</feature>
<feature type="compositionally biased region" description="Basic residues" evidence="1">
    <location>
        <begin position="198"/>
        <end position="208"/>
    </location>
</feature>
<reference evidence="3" key="1">
    <citation type="submission" date="2020-05" db="EMBL/GenBank/DDBJ databases">
        <title>WGS assembly of Panicum virgatum.</title>
        <authorList>
            <person name="Lovell J.T."/>
            <person name="Jenkins J."/>
            <person name="Shu S."/>
            <person name="Juenger T.E."/>
            <person name="Schmutz J."/>
        </authorList>
    </citation>
    <scope>NUCLEOTIDE SEQUENCE</scope>
    <source>
        <strain evidence="3">AP13</strain>
    </source>
</reference>
<organism evidence="3 4">
    <name type="scientific">Panicum virgatum</name>
    <name type="common">Blackwell switchgrass</name>
    <dbReference type="NCBI Taxonomy" id="38727"/>
    <lineage>
        <taxon>Eukaryota</taxon>
        <taxon>Viridiplantae</taxon>
        <taxon>Streptophyta</taxon>
        <taxon>Embryophyta</taxon>
        <taxon>Tracheophyta</taxon>
        <taxon>Spermatophyta</taxon>
        <taxon>Magnoliopsida</taxon>
        <taxon>Liliopsida</taxon>
        <taxon>Poales</taxon>
        <taxon>Poaceae</taxon>
        <taxon>PACMAD clade</taxon>
        <taxon>Panicoideae</taxon>
        <taxon>Panicodae</taxon>
        <taxon>Paniceae</taxon>
        <taxon>Panicinae</taxon>
        <taxon>Panicum</taxon>
        <taxon>Panicum sect. Hiantes</taxon>
    </lineage>
</organism>
<evidence type="ECO:0000256" key="2">
    <source>
        <dbReference type="SAM" id="SignalP"/>
    </source>
</evidence>
<keyword evidence="4" id="KW-1185">Reference proteome</keyword>
<dbReference type="AlphaFoldDB" id="A0A8T0R934"/>
<sequence length="256" mass="27080">MSANQFLQAIFILAATAHALAPAAVPPISPALQLRPPPVRGGGPRPQSASRRRGGPCLRSTVPPPLRHAPPGAPPPPVRHTTHATPPLPCRPPPPIGCYRPPQPVAGRTLNAVGPSAARLLRTRSRRSGLPRSGTAYLPPPLLLGVSCRRLPSAALRRRPAPSAPRPSVLRSSSSGRPPHGQGRRAGQAAGGQEPPRRSVRHTHRPHGRLLGSSLDAAGDPSLLPVITRPRPMVLHISRAGAVPRSSCRRQRLLRL</sequence>
<comment type="caution">
    <text evidence="3">The sequence shown here is derived from an EMBL/GenBank/DDBJ whole genome shotgun (WGS) entry which is preliminary data.</text>
</comment>
<feature type="region of interest" description="Disordered" evidence="1">
    <location>
        <begin position="156"/>
        <end position="220"/>
    </location>
</feature>
<evidence type="ECO:0000313" key="3">
    <source>
        <dbReference type="EMBL" id="KAG2582261.1"/>
    </source>
</evidence>
<name>A0A8T0R934_PANVG</name>
<evidence type="ECO:0000313" key="4">
    <source>
        <dbReference type="Proteomes" id="UP000823388"/>
    </source>
</evidence>